<accession>A0AAE0ZSN0</accession>
<dbReference type="AlphaFoldDB" id="A0AAE0ZSN0"/>
<comment type="caution">
    <text evidence="2">The sequence shown here is derived from an EMBL/GenBank/DDBJ whole genome shotgun (WGS) entry which is preliminary data.</text>
</comment>
<protein>
    <submittedName>
        <fullName evidence="2">Uncharacterized protein</fullName>
    </submittedName>
</protein>
<feature type="compositionally biased region" description="Polar residues" evidence="1">
    <location>
        <begin position="95"/>
        <end position="122"/>
    </location>
</feature>
<dbReference type="EMBL" id="JAWDGP010003448">
    <property type="protein sequence ID" value="KAK3774236.1"/>
    <property type="molecule type" value="Genomic_DNA"/>
</dbReference>
<name>A0AAE0ZSN0_9GAST</name>
<dbReference type="Proteomes" id="UP001283361">
    <property type="component" value="Unassembled WGS sequence"/>
</dbReference>
<keyword evidence="3" id="KW-1185">Reference proteome</keyword>
<organism evidence="2 3">
    <name type="scientific">Elysia crispata</name>
    <name type="common">lettuce slug</name>
    <dbReference type="NCBI Taxonomy" id="231223"/>
    <lineage>
        <taxon>Eukaryota</taxon>
        <taxon>Metazoa</taxon>
        <taxon>Spiralia</taxon>
        <taxon>Lophotrochozoa</taxon>
        <taxon>Mollusca</taxon>
        <taxon>Gastropoda</taxon>
        <taxon>Heterobranchia</taxon>
        <taxon>Euthyneura</taxon>
        <taxon>Panpulmonata</taxon>
        <taxon>Sacoglossa</taxon>
        <taxon>Placobranchoidea</taxon>
        <taxon>Plakobranchidae</taxon>
        <taxon>Elysia</taxon>
    </lineage>
</organism>
<evidence type="ECO:0000313" key="3">
    <source>
        <dbReference type="Proteomes" id="UP001283361"/>
    </source>
</evidence>
<proteinExistence type="predicted"/>
<gene>
    <name evidence="2" type="ORF">RRG08_050743</name>
</gene>
<evidence type="ECO:0000313" key="2">
    <source>
        <dbReference type="EMBL" id="KAK3774236.1"/>
    </source>
</evidence>
<evidence type="ECO:0000256" key="1">
    <source>
        <dbReference type="SAM" id="MobiDB-lite"/>
    </source>
</evidence>
<reference evidence="2" key="1">
    <citation type="journal article" date="2023" name="G3 (Bethesda)">
        <title>A reference genome for the long-term kleptoplast-retaining sea slug Elysia crispata morphotype clarki.</title>
        <authorList>
            <person name="Eastman K.E."/>
            <person name="Pendleton A.L."/>
            <person name="Shaikh M.A."/>
            <person name="Suttiyut T."/>
            <person name="Ogas R."/>
            <person name="Tomko P."/>
            <person name="Gavelis G."/>
            <person name="Widhalm J.R."/>
            <person name="Wisecaver J.H."/>
        </authorList>
    </citation>
    <scope>NUCLEOTIDE SEQUENCE</scope>
    <source>
        <strain evidence="2">ECLA1</strain>
    </source>
</reference>
<sequence>MKTTRKLPSFSINMGNIMSNNMSSLHSSNGGLCEVDDPWDLYRGAKGIDEVDVHRRLWRKAKEDNILSSNNMTLPTDDESHHEIEILGEGPEGAESQNQWENCKTTQSPLGKGRNSNPTGSL</sequence>
<feature type="region of interest" description="Disordered" evidence="1">
    <location>
        <begin position="68"/>
        <end position="122"/>
    </location>
</feature>